<reference evidence="1 2" key="1">
    <citation type="journal article" date="2014" name="BMC Genomics">
        <title>Architecture and functions of a multipartite genome of the methylotrophic bacterium Paracoccus aminophilus JCM 7686, containing primary and secondary chromids.</title>
        <authorList>
            <person name="Dziewit L."/>
            <person name="Czarnecki J."/>
            <person name="Wibberg D."/>
            <person name="Radlinska M."/>
            <person name="Mrozek P."/>
            <person name="Szymczak M."/>
            <person name="Schluter A."/>
            <person name="Puhler A."/>
            <person name="Bartosik D."/>
        </authorList>
    </citation>
    <scope>NUCLEOTIDE SEQUENCE [LARGE SCALE GENOMIC DNA]</scope>
    <source>
        <strain evidence="1">JCM 7686</strain>
    </source>
</reference>
<dbReference type="EMBL" id="CP006650">
    <property type="protein sequence ID" value="AGT09353.1"/>
    <property type="molecule type" value="Genomic_DNA"/>
</dbReference>
<evidence type="ECO:0000313" key="1">
    <source>
        <dbReference type="EMBL" id="AGT09353.1"/>
    </source>
</evidence>
<protein>
    <submittedName>
        <fullName evidence="1">Uncharacterized protein</fullName>
    </submittedName>
</protein>
<dbReference type="KEGG" id="pami:JCM7686_2283"/>
<dbReference type="OrthoDB" id="7762949at2"/>
<gene>
    <name evidence="1" type="ORF">JCM7686_2283</name>
</gene>
<keyword evidence="2" id="KW-1185">Reference proteome</keyword>
<evidence type="ECO:0000313" key="2">
    <source>
        <dbReference type="Proteomes" id="UP000015480"/>
    </source>
</evidence>
<sequence>MRKLKCSSCGGTLAIANTPDGHVIGSCGSCGSQYVIEARGRQHIVLEHRFPDGKPGVPAPSTASLSRRQALGTGLGVVAVGGAMLGLSQILGIGRRSTPAAKSGVEAVFNVGGKGASAGLFRDNLNAIGIDSLSRAVVTDQQQRFYVFGPDGAPLTQFSAPEDSRGQMLGVLPGGDIVLNGYNILVRLDPLSGAVKDRVPMPENDGYWTNGEGSCVTADGGLALYFVAPPTKGQPASLPGPDTLVLLDRDLRERRRLTGLMAQALAADPMVSRPPSATSIAVNAAGSIFIALKRGEDTDGRDGIFEFNADGRFQRRIETGPKFSPQIISDPGSALWLSDPWESELGQVTSGGIRSVDLAPIGRDRGESIGNIRAISAYPNGDLAVIGVGSARFARVHVLSRDMT</sequence>
<dbReference type="Proteomes" id="UP000015480">
    <property type="component" value="Chromosome"/>
</dbReference>
<dbReference type="eggNOG" id="COG4257">
    <property type="taxonomic scope" value="Bacteria"/>
</dbReference>
<dbReference type="SUPFAM" id="SSF63829">
    <property type="entry name" value="Calcium-dependent phosphotriesterase"/>
    <property type="match status" value="1"/>
</dbReference>
<dbReference type="RefSeq" id="WP_020950991.1">
    <property type="nucleotide sequence ID" value="NC_022041.1"/>
</dbReference>
<name>S5YD09_PARAH</name>
<accession>S5YD09</accession>
<dbReference type="HOGENOM" id="CLU_703540_0_0_5"/>
<proteinExistence type="predicted"/>
<dbReference type="PATRIC" id="fig|1367847.3.peg.2275"/>
<dbReference type="AlphaFoldDB" id="S5YD09"/>
<organism evidence="1 2">
    <name type="scientific">Paracoccus aminophilus JCM 7686</name>
    <dbReference type="NCBI Taxonomy" id="1367847"/>
    <lineage>
        <taxon>Bacteria</taxon>
        <taxon>Pseudomonadati</taxon>
        <taxon>Pseudomonadota</taxon>
        <taxon>Alphaproteobacteria</taxon>
        <taxon>Rhodobacterales</taxon>
        <taxon>Paracoccaceae</taxon>
        <taxon>Paracoccus</taxon>
    </lineage>
</organism>